<name>A0AAV4LFC9_9BACL</name>
<organism evidence="1 2">
    <name type="scientific">Collibacillus ludicampi</name>
    <dbReference type="NCBI Taxonomy" id="2771369"/>
    <lineage>
        <taxon>Bacteria</taxon>
        <taxon>Bacillati</taxon>
        <taxon>Bacillota</taxon>
        <taxon>Bacilli</taxon>
        <taxon>Bacillales</taxon>
        <taxon>Alicyclobacillaceae</taxon>
        <taxon>Collibacillus</taxon>
    </lineage>
</organism>
<evidence type="ECO:0000313" key="2">
    <source>
        <dbReference type="Proteomes" id="UP001057291"/>
    </source>
</evidence>
<dbReference type="Proteomes" id="UP001057291">
    <property type="component" value="Unassembled WGS sequence"/>
</dbReference>
<protein>
    <submittedName>
        <fullName evidence="1">Uncharacterized protein</fullName>
    </submittedName>
</protein>
<sequence length="74" mass="9041">MKKSRISRIRWYIEHRLEYLENKQKKLKAIAQGDHPEQVETSQIDAILQYVENKGRIQELKHIIRHMEEKGEDW</sequence>
<keyword evidence="2" id="KW-1185">Reference proteome</keyword>
<proteinExistence type="predicted"/>
<dbReference type="AlphaFoldDB" id="A0AAV4LFC9"/>
<reference evidence="1" key="1">
    <citation type="journal article" date="2023" name="Int. J. Syst. Evol. Microbiol.">
        <title>Collibacillus ludicampi gen. nov., sp. nov., a new soil bacterium of the family Alicyclobacillaceae.</title>
        <authorList>
            <person name="Jojima T."/>
            <person name="Ioku Y."/>
            <person name="Fukuta Y."/>
            <person name="Shirasaka N."/>
            <person name="Matsumura Y."/>
            <person name="Mori M."/>
        </authorList>
    </citation>
    <scope>NUCLEOTIDE SEQUENCE</scope>
    <source>
        <strain evidence="1">TP075</strain>
    </source>
</reference>
<evidence type="ECO:0000313" key="1">
    <source>
        <dbReference type="EMBL" id="GIM46507.1"/>
    </source>
</evidence>
<dbReference type="RefSeq" id="WP_282199598.1">
    <property type="nucleotide sequence ID" value="NZ_BOQE01000001.1"/>
</dbReference>
<accession>A0AAV4LFC9</accession>
<comment type="caution">
    <text evidence="1">The sequence shown here is derived from an EMBL/GenBank/DDBJ whole genome shotgun (WGS) entry which is preliminary data.</text>
</comment>
<gene>
    <name evidence="1" type="ORF">DNHGIG_20560</name>
</gene>
<dbReference type="EMBL" id="BOQE01000001">
    <property type="protein sequence ID" value="GIM46507.1"/>
    <property type="molecule type" value="Genomic_DNA"/>
</dbReference>